<accession>A0ABW8KJ60</accession>
<gene>
    <name evidence="2" type="ORF">ISP14_15480</name>
</gene>
<evidence type="ECO:0000313" key="2">
    <source>
        <dbReference type="EMBL" id="MFK2932184.1"/>
    </source>
</evidence>
<keyword evidence="1" id="KW-1133">Transmembrane helix</keyword>
<name>A0ABW8KJ60_9GAMM</name>
<dbReference type="Proteomes" id="UP001620397">
    <property type="component" value="Unassembled WGS sequence"/>
</dbReference>
<sequence>MELEPETHAHAHKSGHSLVDMMLALSALVLSVVSMIIAIQNHHAMKQLVMANSWPYLQHESSNVSSSGKAVVLLGVSNAGIGPALIDKFTVSYQGTPIKDTSDLLRHCCAKDAGDVLAMKANLITGGINGRAVSAKEHFYFLQMEKPAQGPSLDQWQALDRARAHVSTAVCYGSVLGDHWITTSDDFRPRQVESCDALPGTAFQEE</sequence>
<dbReference type="EMBL" id="JADIKL010000009">
    <property type="protein sequence ID" value="MFK2932184.1"/>
    <property type="molecule type" value="Genomic_DNA"/>
</dbReference>
<evidence type="ECO:0000256" key="1">
    <source>
        <dbReference type="SAM" id="Phobius"/>
    </source>
</evidence>
<protein>
    <submittedName>
        <fullName evidence="2">Uncharacterized protein</fullName>
    </submittedName>
</protein>
<keyword evidence="3" id="KW-1185">Reference proteome</keyword>
<evidence type="ECO:0000313" key="3">
    <source>
        <dbReference type="Proteomes" id="UP001620397"/>
    </source>
</evidence>
<feature type="transmembrane region" description="Helical" evidence="1">
    <location>
        <begin position="21"/>
        <end position="39"/>
    </location>
</feature>
<keyword evidence="1" id="KW-0472">Membrane</keyword>
<keyword evidence="1" id="KW-0812">Transmembrane</keyword>
<organism evidence="2 3">
    <name type="scientific">Dyella agri</name>
    <dbReference type="NCBI Taxonomy" id="1926869"/>
    <lineage>
        <taxon>Bacteria</taxon>
        <taxon>Pseudomonadati</taxon>
        <taxon>Pseudomonadota</taxon>
        <taxon>Gammaproteobacteria</taxon>
        <taxon>Lysobacterales</taxon>
        <taxon>Rhodanobacteraceae</taxon>
        <taxon>Dyella</taxon>
    </lineage>
</organism>
<proteinExistence type="predicted"/>
<reference evidence="2 3" key="1">
    <citation type="submission" date="2020-10" db="EMBL/GenBank/DDBJ databases">
        <title>Phylogeny of dyella-like bacteria.</title>
        <authorList>
            <person name="Fu J."/>
        </authorList>
    </citation>
    <scope>NUCLEOTIDE SEQUENCE [LARGE SCALE GENOMIC DNA]</scope>
    <source>
        <strain evidence="2 3">DKC-1</strain>
    </source>
</reference>
<comment type="caution">
    <text evidence="2">The sequence shown here is derived from an EMBL/GenBank/DDBJ whole genome shotgun (WGS) entry which is preliminary data.</text>
</comment>